<dbReference type="AlphaFoldDB" id="A0A7S3LWN9"/>
<name>A0A7S3LWN9_9EUKA</name>
<evidence type="ECO:0000313" key="1">
    <source>
        <dbReference type="EMBL" id="CAE0268614.1"/>
    </source>
</evidence>
<proteinExistence type="predicted"/>
<gene>
    <name evidence="1" type="ORF">PBIL07802_LOCUS30964</name>
</gene>
<organism evidence="1">
    <name type="scientific">Palpitomonas bilix</name>
    <dbReference type="NCBI Taxonomy" id="652834"/>
    <lineage>
        <taxon>Eukaryota</taxon>
        <taxon>Eukaryota incertae sedis</taxon>
    </lineage>
</organism>
<sequence>MLWVKINVRGEQAGAGEGCAFIVCAESHLDISSKCAAILREATMGLLSVHVVKVGRLEESSQDVADLLPFSPAMLLTIGGTTEQAEVTKGVEGISAVNEEYKFSNCVVDEAESGVSEGVVLSSSALLDTMREHAAEWMKQLKLASSKVAGQRLPFYPFSLTPKVEGLGSTSWEGALEASTIGKKVMQALLPAIKHDLAGTPSRRSALFITDEDVPLFAATVHVYVRKHAKSPVILSSSTSSIASIGLDGPSRLLLELNAKRVGVGKEELSDGDRLTEAVLSNGDIEKELAREIERSSFDAVVIDVDKEVPESLLKLMAACEEVAKSKTIYFVAGVQHASMAEKVGDAFGVYSMSFTPEQRKALIHFNCASCVLPIHLALTVLQLGEGQYGDLLASANSNILSHTEIAMEVIKKLSENGRKLLSAIAAVKSGVYYTELIHMFDSMTLKDIAKVVKKELDGLVQVSKDDVQGGRVAVVLECVRQACGVADSSTPSPPPIHAMTARREIEWASRSPTSTSIMSSVFFSPFYIRTQKQRPFWWLLSTPPVVERGCAFARQLFLPCFPPSHIRGGGGKEGGGSKG</sequence>
<dbReference type="EMBL" id="HBIB01047107">
    <property type="protein sequence ID" value="CAE0268614.1"/>
    <property type="molecule type" value="Transcribed_RNA"/>
</dbReference>
<accession>A0A7S3LWN9</accession>
<reference evidence="1" key="1">
    <citation type="submission" date="2021-01" db="EMBL/GenBank/DDBJ databases">
        <authorList>
            <person name="Corre E."/>
            <person name="Pelletier E."/>
            <person name="Niang G."/>
            <person name="Scheremetjew M."/>
            <person name="Finn R."/>
            <person name="Kale V."/>
            <person name="Holt S."/>
            <person name="Cochrane G."/>
            <person name="Meng A."/>
            <person name="Brown T."/>
            <person name="Cohen L."/>
        </authorList>
    </citation>
    <scope>NUCLEOTIDE SEQUENCE</scope>
    <source>
        <strain evidence="1">NIES-2562</strain>
    </source>
</reference>
<protein>
    <submittedName>
        <fullName evidence="1">Uncharacterized protein</fullName>
    </submittedName>
</protein>